<feature type="domain" description="Sushi" evidence="8">
    <location>
        <begin position="380"/>
        <end position="437"/>
    </location>
</feature>
<evidence type="ECO:0000256" key="5">
    <source>
        <dbReference type="PROSITE-ProRule" id="PRU00302"/>
    </source>
</evidence>
<dbReference type="SMART" id="SM00032">
    <property type="entry name" value="CCP"/>
    <property type="match status" value="12"/>
</dbReference>
<dbReference type="Ensembl" id="ENSAMXT00000031836.1">
    <property type="protein sequence ID" value="ENSAMXP00000050033.1"/>
    <property type="gene ID" value="ENSAMXG00000017658.2"/>
</dbReference>
<evidence type="ECO:0000313" key="9">
    <source>
        <dbReference type="Ensembl" id="ENSAMXP00000050033.1"/>
    </source>
</evidence>
<feature type="domain" description="Sushi" evidence="8">
    <location>
        <begin position="141"/>
        <end position="200"/>
    </location>
</feature>
<dbReference type="PANTHER" id="PTHR45785">
    <property type="entry name" value="COMPLEMENT FACTOR H-RELATED"/>
    <property type="match status" value="1"/>
</dbReference>
<dbReference type="CDD" id="cd00033">
    <property type="entry name" value="CCP"/>
    <property type="match status" value="5"/>
</dbReference>
<feature type="region of interest" description="Disordered" evidence="6">
    <location>
        <begin position="605"/>
        <end position="655"/>
    </location>
</feature>
<reference evidence="9" key="3">
    <citation type="submission" date="2025-08" db="UniProtKB">
        <authorList>
            <consortium name="Ensembl"/>
        </authorList>
    </citation>
    <scope>IDENTIFICATION</scope>
</reference>
<proteinExistence type="predicted"/>
<feature type="domain" description="Sushi" evidence="8">
    <location>
        <begin position="80"/>
        <end position="140"/>
    </location>
</feature>
<feature type="chain" id="PRO_5017318461" evidence="7">
    <location>
        <begin position="20"/>
        <end position="766"/>
    </location>
</feature>
<feature type="domain" description="Sushi" evidence="8">
    <location>
        <begin position="257"/>
        <end position="321"/>
    </location>
</feature>
<feature type="signal peptide" evidence="7">
    <location>
        <begin position="1"/>
        <end position="19"/>
    </location>
</feature>
<dbReference type="PANTHER" id="PTHR45785:SF2">
    <property type="entry name" value="COMPLEMENT FACTOR H-RELATED"/>
    <property type="match status" value="1"/>
</dbReference>
<keyword evidence="10" id="KW-1185">Reference proteome</keyword>
<comment type="caution">
    <text evidence="5">Lacks conserved residue(s) required for the propagation of feature annotation.</text>
</comment>
<dbReference type="GeneTree" id="ENSGT00940000154967"/>
<dbReference type="Gene3D" id="2.10.70.10">
    <property type="entry name" value="Complement Module, domain 1"/>
    <property type="match status" value="11"/>
</dbReference>
<dbReference type="Proteomes" id="UP000018467">
    <property type="component" value="Unassembled WGS sequence"/>
</dbReference>
<accession>A0A3B1K6A7</accession>
<dbReference type="InterPro" id="IPR051503">
    <property type="entry name" value="ComplSys_Reg/VirEntry_Med"/>
</dbReference>
<evidence type="ECO:0000313" key="10">
    <source>
        <dbReference type="Proteomes" id="UP000018467"/>
    </source>
</evidence>
<evidence type="ECO:0000256" key="1">
    <source>
        <dbReference type="ARBA" id="ARBA00004328"/>
    </source>
</evidence>
<dbReference type="InterPro" id="IPR035976">
    <property type="entry name" value="Sushi/SCR/CCP_sf"/>
</dbReference>
<feature type="domain" description="Sushi" evidence="8">
    <location>
        <begin position="647"/>
        <end position="703"/>
    </location>
</feature>
<reference evidence="10" key="1">
    <citation type="submission" date="2013-03" db="EMBL/GenBank/DDBJ databases">
        <authorList>
            <person name="Jeffery W."/>
            <person name="Warren W."/>
            <person name="Wilson R.K."/>
        </authorList>
    </citation>
    <scope>NUCLEOTIDE SEQUENCE</scope>
    <source>
        <strain evidence="10">female</strain>
    </source>
</reference>
<dbReference type="Bgee" id="ENSAMXG00000017658">
    <property type="expression patterns" value="Expressed in embryo and 4 other cell types or tissues"/>
</dbReference>
<evidence type="ECO:0000256" key="3">
    <source>
        <dbReference type="ARBA" id="ARBA00022729"/>
    </source>
</evidence>
<dbReference type="SUPFAM" id="SSF57535">
    <property type="entry name" value="Complement control module/SCR domain"/>
    <property type="match status" value="9"/>
</dbReference>
<evidence type="ECO:0000256" key="4">
    <source>
        <dbReference type="ARBA" id="ARBA00023157"/>
    </source>
</evidence>
<feature type="disulfide bond" evidence="5">
    <location>
        <begin position="111"/>
        <end position="138"/>
    </location>
</feature>
<feature type="disulfide bond" evidence="5">
    <location>
        <begin position="171"/>
        <end position="198"/>
    </location>
</feature>
<feature type="domain" description="Sushi" evidence="8">
    <location>
        <begin position="21"/>
        <end position="79"/>
    </location>
</feature>
<evidence type="ECO:0000256" key="7">
    <source>
        <dbReference type="SAM" id="SignalP"/>
    </source>
</evidence>
<dbReference type="Pfam" id="PF00084">
    <property type="entry name" value="Sushi"/>
    <property type="match status" value="8"/>
</dbReference>
<protein>
    <submittedName>
        <fullName evidence="9">Complement factor H</fullName>
    </submittedName>
</protein>
<organism evidence="9 10">
    <name type="scientific">Astyanax mexicanus</name>
    <name type="common">Blind cave fish</name>
    <name type="synonym">Astyanax fasciatus mexicanus</name>
    <dbReference type="NCBI Taxonomy" id="7994"/>
    <lineage>
        <taxon>Eukaryota</taxon>
        <taxon>Metazoa</taxon>
        <taxon>Chordata</taxon>
        <taxon>Craniata</taxon>
        <taxon>Vertebrata</taxon>
        <taxon>Euteleostomi</taxon>
        <taxon>Actinopterygii</taxon>
        <taxon>Neopterygii</taxon>
        <taxon>Teleostei</taxon>
        <taxon>Ostariophysi</taxon>
        <taxon>Characiformes</taxon>
        <taxon>Characoidei</taxon>
        <taxon>Acestrorhamphidae</taxon>
        <taxon>Acestrorhamphinae</taxon>
        <taxon>Astyanax</taxon>
    </lineage>
</organism>
<reference evidence="9" key="4">
    <citation type="submission" date="2025-09" db="UniProtKB">
        <authorList>
            <consortium name="Ensembl"/>
        </authorList>
    </citation>
    <scope>IDENTIFICATION</scope>
</reference>
<keyword evidence="2 5" id="KW-0768">Sushi</keyword>
<evidence type="ECO:0000259" key="8">
    <source>
        <dbReference type="PROSITE" id="PS50923"/>
    </source>
</evidence>
<name>A0A3B1K6A7_ASTMX</name>
<dbReference type="AlphaFoldDB" id="A0A3B1K6A7"/>
<evidence type="ECO:0000256" key="6">
    <source>
        <dbReference type="SAM" id="MobiDB-lite"/>
    </source>
</evidence>
<dbReference type="PROSITE" id="PS50923">
    <property type="entry name" value="SUSHI"/>
    <property type="match status" value="7"/>
</dbReference>
<feature type="domain" description="Sushi" evidence="8">
    <location>
        <begin position="557"/>
        <end position="612"/>
    </location>
</feature>
<evidence type="ECO:0000256" key="2">
    <source>
        <dbReference type="ARBA" id="ARBA00022659"/>
    </source>
</evidence>
<dbReference type="InterPro" id="IPR000436">
    <property type="entry name" value="Sushi_SCR_CCP_dom"/>
</dbReference>
<sequence>MQVVVKSLIFACLVCYITSENDCQRNDIPFTKILKSALKTSYSSGSIVRVNCETGHVGLLKLSCQNGTWTKEGGRECKKKPCGHPGDTPNGDFELVGDTEFVFGARVEYTCRTGYIMASRVNTRICRTQGWDNTIPICEVVRCPPIETPEFVIASGNTEDASYDDVINFECSNNLMLTGPKDIHCKEDGTWSAPVPKCKAIECKPPKLLHGEIIELKSIYKENEVLKYECEKTHKKRQGIPKCLRNGWSITPQCEEIHCSLGPATIGIERTNPEGKNLFKAEESVEVICAKNYWLSVVKKTSGWIKCKDDGHWESPPACEDIGCEIPYDQHVYWPEYTFSADRRLGVTKSYSCQSGYKRAAKMAECTMDGWIPNPLCIEKGCLAPTIENTKPLTNPKHKYKLYESVQYQCLPGYEPERFSITCNWNEQWDNMKSCTAKQGTLLPCNSFRFTHGFMHYLESDPQWVSYSCDQGYKPIEEGWWGQKSCRQGFVDSKPQCIRSDSCVGLPKIPHAKPSQTDKVFENGAWGNLNCDCGFRINPYHIQCVEGQWKPLPQCERMCGHPPRVENAVVLYIDRQEWDRVTYRCRDGFTMKGPETIYCSNSDWRTTPRCESSTPSNPDREEDVSQPDRESSTVRATDTPEESPRTGACGSPSPIKDAVQEFKDKYEDGEKATYECPAYYVKDGDPHLTCRQGRWRGKGECLEPCTVDVHDMDPRNIQLQIGDRRKMYSRHGDHITFKCQKRYKHDGLVPLRQICQNGQMNLPRCV</sequence>
<feature type="compositionally biased region" description="Polar residues" evidence="6">
    <location>
        <begin position="605"/>
        <end position="617"/>
    </location>
</feature>
<comment type="subcellular location">
    <subcellularLocation>
        <location evidence="1">Virion</location>
    </subcellularLocation>
</comment>
<reference evidence="10" key="2">
    <citation type="journal article" date="2014" name="Nat. Commun.">
        <title>The cavefish genome reveals candidate genes for eye loss.</title>
        <authorList>
            <person name="McGaugh S.E."/>
            <person name="Gross J.B."/>
            <person name="Aken B."/>
            <person name="Blin M."/>
            <person name="Borowsky R."/>
            <person name="Chalopin D."/>
            <person name="Hinaux H."/>
            <person name="Jeffery W.R."/>
            <person name="Keene A."/>
            <person name="Ma L."/>
            <person name="Minx P."/>
            <person name="Murphy D."/>
            <person name="O'Quin K.E."/>
            <person name="Retaux S."/>
            <person name="Rohner N."/>
            <person name="Searle S.M."/>
            <person name="Stahl B.A."/>
            <person name="Tabin C."/>
            <person name="Volff J.N."/>
            <person name="Yoshizawa M."/>
            <person name="Warren W.C."/>
        </authorList>
    </citation>
    <scope>NUCLEOTIDE SEQUENCE [LARGE SCALE GENOMIC DNA]</scope>
    <source>
        <strain evidence="10">female</strain>
    </source>
</reference>
<keyword evidence="3 7" id="KW-0732">Signal</keyword>
<keyword evidence="4 5" id="KW-1015">Disulfide bond</keyword>